<evidence type="ECO:0000256" key="5">
    <source>
        <dbReference type="ARBA" id="ARBA00023163"/>
    </source>
</evidence>
<dbReference type="SUPFAM" id="SSF88946">
    <property type="entry name" value="Sigma2 domain of RNA polymerase sigma factors"/>
    <property type="match status" value="1"/>
</dbReference>
<dbReference type="Pfam" id="PF08281">
    <property type="entry name" value="Sigma70_r4_2"/>
    <property type="match status" value="1"/>
</dbReference>
<dbReference type="EMBL" id="CP117418">
    <property type="protein sequence ID" value="WCT79342.1"/>
    <property type="molecule type" value="Genomic_DNA"/>
</dbReference>
<keyword evidence="2" id="KW-0805">Transcription regulation</keyword>
<dbReference type="Gene3D" id="1.10.10.10">
    <property type="entry name" value="Winged helix-like DNA-binding domain superfamily/Winged helix DNA-binding domain"/>
    <property type="match status" value="1"/>
</dbReference>
<keyword evidence="4" id="KW-0238">DNA-binding</keyword>
<evidence type="ECO:0000256" key="4">
    <source>
        <dbReference type="ARBA" id="ARBA00023125"/>
    </source>
</evidence>
<dbReference type="InterPro" id="IPR039425">
    <property type="entry name" value="RNA_pol_sigma-70-like"/>
</dbReference>
<dbReference type="Proteomes" id="UP001218231">
    <property type="component" value="Plasmid unnamed1"/>
</dbReference>
<dbReference type="PANTHER" id="PTHR43133">
    <property type="entry name" value="RNA POLYMERASE ECF-TYPE SIGMA FACTO"/>
    <property type="match status" value="1"/>
</dbReference>
<keyword evidence="9" id="KW-1185">Reference proteome</keyword>
<dbReference type="InterPro" id="IPR007627">
    <property type="entry name" value="RNA_pol_sigma70_r2"/>
</dbReference>
<dbReference type="InterPro" id="IPR036388">
    <property type="entry name" value="WH-like_DNA-bd_sf"/>
</dbReference>
<evidence type="ECO:0000313" key="9">
    <source>
        <dbReference type="Proteomes" id="UP001218231"/>
    </source>
</evidence>
<dbReference type="Gene3D" id="1.10.1740.10">
    <property type="match status" value="1"/>
</dbReference>
<feature type="domain" description="RNA polymerase sigma factor 70 region 4 type 2" evidence="7">
    <location>
        <begin position="112"/>
        <end position="161"/>
    </location>
</feature>
<dbReference type="CDD" id="cd06171">
    <property type="entry name" value="Sigma70_r4"/>
    <property type="match status" value="1"/>
</dbReference>
<keyword evidence="3" id="KW-0731">Sigma factor</keyword>
<proteinExistence type="inferred from homology"/>
<dbReference type="InterPro" id="IPR013325">
    <property type="entry name" value="RNA_pol_sigma_r2"/>
</dbReference>
<evidence type="ECO:0000313" key="8">
    <source>
        <dbReference type="EMBL" id="WCT79342.1"/>
    </source>
</evidence>
<dbReference type="InterPro" id="IPR013249">
    <property type="entry name" value="RNA_pol_sigma70_r4_t2"/>
</dbReference>
<dbReference type="InterPro" id="IPR013324">
    <property type="entry name" value="RNA_pol_sigma_r3/r4-like"/>
</dbReference>
<name>A0ABY7U1E9_9SPHN</name>
<dbReference type="PANTHER" id="PTHR43133:SF8">
    <property type="entry name" value="RNA POLYMERASE SIGMA FACTOR HI_1459-RELATED"/>
    <property type="match status" value="1"/>
</dbReference>
<dbReference type="Pfam" id="PF04542">
    <property type="entry name" value="Sigma70_r2"/>
    <property type="match status" value="1"/>
</dbReference>
<keyword evidence="5" id="KW-0804">Transcription</keyword>
<accession>A0ABY7U1E9</accession>
<evidence type="ECO:0000259" key="7">
    <source>
        <dbReference type="Pfam" id="PF08281"/>
    </source>
</evidence>
<reference evidence="8 9" key="1">
    <citation type="submission" date="2023-02" db="EMBL/GenBank/DDBJ databases">
        <title>Genome sequence of Novosphingobium humi KACC 19094.</title>
        <authorList>
            <person name="Kim S."/>
            <person name="Heo J."/>
            <person name="Kwon S.-W."/>
        </authorList>
    </citation>
    <scope>NUCLEOTIDE SEQUENCE [LARGE SCALE GENOMIC DNA]</scope>
    <source>
        <strain evidence="8 9">KACC 19094</strain>
        <plasmid evidence="8 9">unnamed1</plasmid>
    </source>
</reference>
<evidence type="ECO:0000256" key="3">
    <source>
        <dbReference type="ARBA" id="ARBA00023082"/>
    </source>
</evidence>
<gene>
    <name evidence="8" type="ORF">PQ457_20310</name>
</gene>
<sequence length="189" mass="21790">MPVIRPIDRWFIDEVLPHERALLLKAQRLCGNCEDARDMVQDVFARMLATEGWAAITHPQAFMMRTLRNLAIERMRRSKIVDFRQIVDADHLGLADDAPDPQQIAEGREALEDFQQALDQLPERCRTVFVRRRIEEQAPRQIAAELNLSLSTLEKRLSRAIELITRALEPRRRSDYAEADEAGETAMAE</sequence>
<organism evidence="8 9">
    <name type="scientific">Novosphingobium humi</name>
    <dbReference type="NCBI Taxonomy" id="2282397"/>
    <lineage>
        <taxon>Bacteria</taxon>
        <taxon>Pseudomonadati</taxon>
        <taxon>Pseudomonadota</taxon>
        <taxon>Alphaproteobacteria</taxon>
        <taxon>Sphingomonadales</taxon>
        <taxon>Sphingomonadaceae</taxon>
        <taxon>Novosphingobium</taxon>
    </lineage>
</organism>
<feature type="domain" description="RNA polymerase sigma-70 region 2" evidence="6">
    <location>
        <begin position="18"/>
        <end position="78"/>
    </location>
</feature>
<dbReference type="NCBIfam" id="TIGR02937">
    <property type="entry name" value="sigma70-ECF"/>
    <property type="match status" value="1"/>
</dbReference>
<protein>
    <submittedName>
        <fullName evidence="8">RNA polymerase sigma factor</fullName>
    </submittedName>
</protein>
<evidence type="ECO:0000256" key="1">
    <source>
        <dbReference type="ARBA" id="ARBA00010641"/>
    </source>
</evidence>
<comment type="similarity">
    <text evidence="1">Belongs to the sigma-70 factor family. ECF subfamily.</text>
</comment>
<evidence type="ECO:0000256" key="2">
    <source>
        <dbReference type="ARBA" id="ARBA00023015"/>
    </source>
</evidence>
<keyword evidence="8" id="KW-0614">Plasmid</keyword>
<dbReference type="SUPFAM" id="SSF88659">
    <property type="entry name" value="Sigma3 and sigma4 domains of RNA polymerase sigma factors"/>
    <property type="match status" value="1"/>
</dbReference>
<dbReference type="InterPro" id="IPR014284">
    <property type="entry name" value="RNA_pol_sigma-70_dom"/>
</dbReference>
<evidence type="ECO:0000259" key="6">
    <source>
        <dbReference type="Pfam" id="PF04542"/>
    </source>
</evidence>
<geneLocation type="plasmid" evidence="8 9">
    <name>unnamed1</name>
</geneLocation>
<dbReference type="RefSeq" id="WP_273619619.1">
    <property type="nucleotide sequence ID" value="NZ_CP117418.1"/>
</dbReference>